<keyword evidence="2" id="KW-0407">Ion channel</keyword>
<dbReference type="Gene3D" id="1.10.287.70">
    <property type="match status" value="1"/>
</dbReference>
<name>A0A9D5CX01_9LILI</name>
<dbReference type="Gene3D" id="2.60.120.10">
    <property type="entry name" value="Jelly Rolls"/>
    <property type="match status" value="1"/>
</dbReference>
<sequence>MHSISKLFSFFKLNLLLLLRRRQLPTSNDDHDSPTTTTTTTTTTTRECYACTQPGVPSFHSTSCDRAHSPEWEASAGSSLIPIRNHPPLSKQANSFTPWIFGPVLDPRSKRVQRWNRTFLLARALALAIDPLFFYSLSIGRGGAACLEMDGGLSGVVTALRTCVDAVHVVHVWLQFRVAYVSRESLVVGCGKLVWDARTIAMHYLRSIKGFWFDIFVILPVPQVVFYLFLPNLIRNQEIKLIMTLLLLMFLFQFLPKVYHSICVMRRMQKVTGYIFGTIWWGFGLNLVAYFIASHVAGGCWYVLAIQRVASCLQLQCEKNNNCDLISCKKDQNTAMCLNKDGPFNYGIYDGALPVISSNSLAVKVLYPIFWGLMTLSTFGNDLEPTSHWLEVIFSIIIVLSGLMLFTLLIGNIQVFLHAVMARKRKMQLRCRDMEWWMKRRQLPSRLRQRVRQYERQRWAAMRGEDEMEIIKDLPEGLRRDIKRHLCLDLIKQVPWFHNLDDLILDNICDRVKPLVFSKDEKVIREGDPVPRMVFVVRGHLKSSQKLSKGMVATCMLGPGNFLGDELLSWCLRRPFTDRLPASSATFEAIEPTEAFALDADHLRYITEHFRYKFANERLKRTARYYSSNWRTWAAVNIQLAWRRYRSRTIGVVVQAIQNSDNERRLRLYAAMFMSIRPHDHLE</sequence>
<evidence type="ECO:0000256" key="4">
    <source>
        <dbReference type="SAM" id="SignalP"/>
    </source>
</evidence>
<feature type="chain" id="PRO_5039577242" description="Cyclic nucleotide-binding domain-containing protein" evidence="4">
    <location>
        <begin position="22"/>
        <end position="683"/>
    </location>
</feature>
<dbReference type="Pfam" id="PF00027">
    <property type="entry name" value="cNMP_binding"/>
    <property type="match status" value="1"/>
</dbReference>
<keyword evidence="7" id="KW-1185">Reference proteome</keyword>
<comment type="caution">
    <text evidence="6">The sequence shown here is derived from an EMBL/GenBank/DDBJ whole genome shotgun (WGS) entry which is preliminary data.</text>
</comment>
<dbReference type="InterPro" id="IPR014710">
    <property type="entry name" value="RmlC-like_jellyroll"/>
</dbReference>
<dbReference type="EMBL" id="JAGGNH010000002">
    <property type="protein sequence ID" value="KAJ0980202.1"/>
    <property type="molecule type" value="Genomic_DNA"/>
</dbReference>
<gene>
    <name evidence="6" type="ORF">J5N97_008457</name>
</gene>
<dbReference type="GO" id="GO:0016020">
    <property type="term" value="C:membrane"/>
    <property type="evidence" value="ECO:0007669"/>
    <property type="project" value="UniProtKB-SubCell"/>
</dbReference>
<dbReference type="PROSITE" id="PS50042">
    <property type="entry name" value="CNMP_BINDING_3"/>
    <property type="match status" value="1"/>
</dbReference>
<evidence type="ECO:0000256" key="3">
    <source>
        <dbReference type="SAM" id="Phobius"/>
    </source>
</evidence>
<dbReference type="Gene3D" id="1.10.287.630">
    <property type="entry name" value="Helix hairpin bin"/>
    <property type="match status" value="1"/>
</dbReference>
<dbReference type="SUPFAM" id="SSF81324">
    <property type="entry name" value="Voltage-gated potassium channels"/>
    <property type="match status" value="1"/>
</dbReference>
<keyword evidence="1" id="KW-0406">Ion transport</keyword>
<dbReference type="PANTHER" id="PTHR45651:SF50">
    <property type="entry name" value="CYCLIC NUCLEOTIDE-GATED ION CHANNEL 2"/>
    <property type="match status" value="1"/>
</dbReference>
<dbReference type="SUPFAM" id="SSF51206">
    <property type="entry name" value="cAMP-binding domain-like"/>
    <property type="match status" value="1"/>
</dbReference>
<feature type="transmembrane region" description="Helical" evidence="3">
    <location>
        <begin position="211"/>
        <end position="229"/>
    </location>
</feature>
<keyword evidence="1" id="KW-1071">Ligand-gated ion channel</keyword>
<feature type="signal peptide" evidence="4">
    <location>
        <begin position="1"/>
        <end position="21"/>
    </location>
</feature>
<protein>
    <recommendedName>
        <fullName evidence="5">Cyclic nucleotide-binding domain-containing protein</fullName>
    </recommendedName>
</protein>
<dbReference type="AlphaFoldDB" id="A0A9D5CX01"/>
<accession>A0A9D5CX01</accession>
<reference evidence="6" key="2">
    <citation type="journal article" date="2022" name="Hortic Res">
        <title>The genome of Dioscorea zingiberensis sheds light on the biosynthesis, origin and evolution of the medicinally important diosgenin saponins.</title>
        <authorList>
            <person name="Li Y."/>
            <person name="Tan C."/>
            <person name="Li Z."/>
            <person name="Guo J."/>
            <person name="Li S."/>
            <person name="Chen X."/>
            <person name="Wang C."/>
            <person name="Dai X."/>
            <person name="Yang H."/>
            <person name="Song W."/>
            <person name="Hou L."/>
            <person name="Xu J."/>
            <person name="Tong Z."/>
            <person name="Xu A."/>
            <person name="Yuan X."/>
            <person name="Wang W."/>
            <person name="Yang Q."/>
            <person name="Chen L."/>
            <person name="Sun Z."/>
            <person name="Wang K."/>
            <person name="Pan B."/>
            <person name="Chen J."/>
            <person name="Bao Y."/>
            <person name="Liu F."/>
            <person name="Qi X."/>
            <person name="Gang D.R."/>
            <person name="Wen J."/>
            <person name="Li J."/>
        </authorList>
    </citation>
    <scope>NUCLEOTIDE SEQUENCE</scope>
    <source>
        <strain evidence="6">Dzin_1.0</strain>
    </source>
</reference>
<evidence type="ECO:0000313" key="6">
    <source>
        <dbReference type="EMBL" id="KAJ0980202.1"/>
    </source>
</evidence>
<dbReference type="Proteomes" id="UP001085076">
    <property type="component" value="Miscellaneous, Linkage group lg02"/>
</dbReference>
<feature type="transmembrane region" description="Helical" evidence="3">
    <location>
        <begin position="279"/>
        <end position="304"/>
    </location>
</feature>
<dbReference type="SMART" id="SM00100">
    <property type="entry name" value="cNMP"/>
    <property type="match status" value="1"/>
</dbReference>
<organism evidence="6 7">
    <name type="scientific">Dioscorea zingiberensis</name>
    <dbReference type="NCBI Taxonomy" id="325984"/>
    <lineage>
        <taxon>Eukaryota</taxon>
        <taxon>Viridiplantae</taxon>
        <taxon>Streptophyta</taxon>
        <taxon>Embryophyta</taxon>
        <taxon>Tracheophyta</taxon>
        <taxon>Spermatophyta</taxon>
        <taxon>Magnoliopsida</taxon>
        <taxon>Liliopsida</taxon>
        <taxon>Dioscoreales</taxon>
        <taxon>Dioscoreaceae</taxon>
        <taxon>Dioscorea</taxon>
    </lineage>
</organism>
<dbReference type="CDD" id="cd00038">
    <property type="entry name" value="CAP_ED"/>
    <property type="match status" value="1"/>
</dbReference>
<feature type="transmembrane region" description="Helical" evidence="3">
    <location>
        <begin position="241"/>
        <end position="259"/>
    </location>
</feature>
<keyword evidence="3" id="KW-1133">Transmembrane helix</keyword>
<keyword evidence="1" id="KW-0813">Transport</keyword>
<proteinExistence type="predicted"/>
<dbReference type="InterPro" id="IPR000595">
    <property type="entry name" value="cNMP-bd_dom"/>
</dbReference>
<dbReference type="PANTHER" id="PTHR45651">
    <property type="entry name" value="CYCLIC NUCLEOTIDE-GATED ION CHANNEL 15-RELATED-RELATED"/>
    <property type="match status" value="1"/>
</dbReference>
<feature type="transmembrane region" description="Helical" evidence="3">
    <location>
        <begin position="361"/>
        <end position="380"/>
    </location>
</feature>
<feature type="transmembrane region" description="Helical" evidence="3">
    <location>
        <begin position="392"/>
        <end position="420"/>
    </location>
</feature>
<dbReference type="OrthoDB" id="421226at2759"/>
<keyword evidence="3" id="KW-0812">Transmembrane</keyword>
<dbReference type="InterPro" id="IPR018490">
    <property type="entry name" value="cNMP-bd_dom_sf"/>
</dbReference>
<feature type="domain" description="Cyclic nucleotide-binding" evidence="5">
    <location>
        <begin position="496"/>
        <end position="606"/>
    </location>
</feature>
<evidence type="ECO:0000256" key="2">
    <source>
        <dbReference type="ARBA" id="ARBA00023303"/>
    </source>
</evidence>
<evidence type="ECO:0000259" key="5">
    <source>
        <dbReference type="PROSITE" id="PS50042"/>
    </source>
</evidence>
<keyword evidence="3" id="KW-0472">Membrane</keyword>
<keyword evidence="4" id="KW-0732">Signal</keyword>
<reference evidence="6" key="1">
    <citation type="submission" date="2021-03" db="EMBL/GenBank/DDBJ databases">
        <authorList>
            <person name="Li Z."/>
            <person name="Yang C."/>
        </authorList>
    </citation>
    <scope>NUCLEOTIDE SEQUENCE</scope>
    <source>
        <strain evidence="6">Dzin_1.0</strain>
        <tissue evidence="6">Leaf</tissue>
    </source>
</reference>
<dbReference type="GO" id="GO:0034220">
    <property type="term" value="P:monoatomic ion transmembrane transport"/>
    <property type="evidence" value="ECO:0007669"/>
    <property type="project" value="UniProtKB-KW"/>
</dbReference>
<evidence type="ECO:0000256" key="1">
    <source>
        <dbReference type="ARBA" id="ARBA00023286"/>
    </source>
</evidence>
<evidence type="ECO:0000313" key="7">
    <source>
        <dbReference type="Proteomes" id="UP001085076"/>
    </source>
</evidence>